<dbReference type="Gene3D" id="2.40.50.1020">
    <property type="entry name" value="LytTr DNA-binding domain"/>
    <property type="match status" value="1"/>
</dbReference>
<keyword evidence="2" id="KW-0902">Two-component regulatory system</keyword>
<dbReference type="SMART" id="SM00850">
    <property type="entry name" value="LytTR"/>
    <property type="match status" value="1"/>
</dbReference>
<dbReference type="PANTHER" id="PTHR37299">
    <property type="entry name" value="TRANSCRIPTIONAL REGULATOR-RELATED"/>
    <property type="match status" value="1"/>
</dbReference>
<dbReference type="PROSITE" id="PS50930">
    <property type="entry name" value="HTH_LYTTR"/>
    <property type="match status" value="1"/>
</dbReference>
<dbReference type="InterPro" id="IPR007492">
    <property type="entry name" value="LytTR_DNA-bd_dom"/>
</dbReference>
<dbReference type="EMBL" id="NFHM01000006">
    <property type="protein sequence ID" value="OUN44328.1"/>
    <property type="molecule type" value="Genomic_DNA"/>
</dbReference>
<dbReference type="InterPro" id="IPR046947">
    <property type="entry name" value="LytR-like"/>
</dbReference>
<proteinExistence type="predicted"/>
<keyword evidence="3" id="KW-0010">Activator</keyword>
<dbReference type="Proteomes" id="UP000195455">
    <property type="component" value="Unassembled WGS sequence"/>
</dbReference>
<accession>A0A1Y3UAX8</accession>
<dbReference type="GO" id="GO:0003677">
    <property type="term" value="F:DNA binding"/>
    <property type="evidence" value="ECO:0007669"/>
    <property type="project" value="InterPro"/>
</dbReference>
<evidence type="ECO:0000256" key="1">
    <source>
        <dbReference type="ARBA" id="ARBA00022490"/>
    </source>
</evidence>
<evidence type="ECO:0000256" key="2">
    <source>
        <dbReference type="ARBA" id="ARBA00023012"/>
    </source>
</evidence>
<evidence type="ECO:0000256" key="3">
    <source>
        <dbReference type="ARBA" id="ARBA00023159"/>
    </source>
</evidence>
<evidence type="ECO:0000259" key="4">
    <source>
        <dbReference type="PROSITE" id="PS50930"/>
    </source>
</evidence>
<gene>
    <name evidence="5" type="ORF">B5G26_06005</name>
</gene>
<evidence type="ECO:0000313" key="6">
    <source>
        <dbReference type="Proteomes" id="UP000195455"/>
    </source>
</evidence>
<feature type="domain" description="HTH LytTR-type" evidence="4">
    <location>
        <begin position="143"/>
        <end position="245"/>
    </location>
</feature>
<protein>
    <recommendedName>
        <fullName evidence="4">HTH LytTR-type domain-containing protein</fullName>
    </recommendedName>
</protein>
<reference evidence="6" key="1">
    <citation type="submission" date="2017-04" db="EMBL/GenBank/DDBJ databases">
        <title>Function of individual gut microbiota members based on whole genome sequencing of pure cultures obtained from chicken caecum.</title>
        <authorList>
            <person name="Medvecky M."/>
            <person name="Cejkova D."/>
            <person name="Polansky O."/>
            <person name="Karasova D."/>
            <person name="Kubasova T."/>
            <person name="Cizek A."/>
            <person name="Rychlik I."/>
        </authorList>
    </citation>
    <scope>NUCLEOTIDE SEQUENCE [LARGE SCALE GENOMIC DNA]</scope>
    <source>
        <strain evidence="6">An75</strain>
    </source>
</reference>
<dbReference type="AlphaFoldDB" id="A0A1Y3UAX8"/>
<dbReference type="PANTHER" id="PTHR37299:SF3">
    <property type="entry name" value="STAGE 0 SPORULATION PROTEIN A HOMOLOG"/>
    <property type="match status" value="1"/>
</dbReference>
<organism evidence="5 6">
    <name type="scientific">Anaerotignum lactatifermentans</name>
    <dbReference type="NCBI Taxonomy" id="160404"/>
    <lineage>
        <taxon>Bacteria</taxon>
        <taxon>Bacillati</taxon>
        <taxon>Bacillota</taxon>
        <taxon>Clostridia</taxon>
        <taxon>Lachnospirales</taxon>
        <taxon>Anaerotignaceae</taxon>
        <taxon>Anaerotignum</taxon>
    </lineage>
</organism>
<dbReference type="GO" id="GO:0000156">
    <property type="term" value="F:phosphorelay response regulator activity"/>
    <property type="evidence" value="ECO:0007669"/>
    <property type="project" value="InterPro"/>
</dbReference>
<keyword evidence="1" id="KW-0963">Cytoplasm</keyword>
<sequence>MGGMSMFHLLLVNFSKVTSEKVQNICSQSADFVLYESNSLEKAVSFCKQIKIHCVLLMPDPDFIYAKRFMTFLRKFPTSIHTPVILLSSQIAHILQVIPQWNFIEIFMLPLSKEKEQELAHLVNFYHTLFQQTKDFTSRLCQISTAKGIYSFPYEDILFIEIVMKKAIFHLRTKEVVFTMPLYKIRETMQSSYMVQTHRSFIVNLSNISYLDKTKNPWELSFFNSDQHAYVSRGYKKQFLSAISSLFSND</sequence>
<name>A0A1Y3UAX8_9FIRM</name>
<comment type="caution">
    <text evidence="5">The sequence shown here is derived from an EMBL/GenBank/DDBJ whole genome shotgun (WGS) entry which is preliminary data.</text>
</comment>
<evidence type="ECO:0000313" key="5">
    <source>
        <dbReference type="EMBL" id="OUN44328.1"/>
    </source>
</evidence>
<dbReference type="Pfam" id="PF04397">
    <property type="entry name" value="LytTR"/>
    <property type="match status" value="1"/>
</dbReference>